<proteinExistence type="predicted"/>
<protein>
    <submittedName>
        <fullName evidence="1">Uncharacterized protein</fullName>
    </submittedName>
</protein>
<name>A0A7D6HUF9_9MYCO</name>
<reference evidence="1" key="2">
    <citation type="submission" date="2020-07" db="EMBL/GenBank/DDBJ databases">
        <authorList>
            <person name="Yu X."/>
        </authorList>
    </citation>
    <scope>NUCLEOTIDE SEQUENCE [LARGE SCALE GENOMIC DNA]</scope>
    <source>
        <strain evidence="1">24T</strain>
    </source>
</reference>
<dbReference type="Proteomes" id="UP000510682">
    <property type="component" value="Chromosome"/>
</dbReference>
<dbReference type="AlphaFoldDB" id="A0A7D6HUF9"/>
<reference evidence="1" key="1">
    <citation type="submission" date="2020-07" db="EMBL/GenBank/DDBJ databases">
        <title>Description of Mycobacterium gordonae subsp. intergordonae subsp.nov. and Mycobacterium gordonae subsp. gordonae subsp. nov.</title>
        <authorList>
            <person name="Huang H."/>
        </authorList>
    </citation>
    <scope>NUCLEOTIDE SEQUENCE [LARGE SCALE GENOMIC DNA]</scope>
    <source>
        <strain evidence="1">24T</strain>
    </source>
</reference>
<evidence type="ECO:0000313" key="1">
    <source>
        <dbReference type="EMBL" id="QLL07692.1"/>
    </source>
</evidence>
<sequence length="52" mass="5585">MTSSRTAGDLRQVRTKAWYVVNDLGIEAEILDGVDVGDAMPGSVISETISYP</sequence>
<dbReference type="EMBL" id="CP059165">
    <property type="protein sequence ID" value="QLL07692.1"/>
    <property type="molecule type" value="Genomic_DNA"/>
</dbReference>
<organism evidence="1 2">
    <name type="scientific">Mycobacterium vicinigordonae</name>
    <dbReference type="NCBI Taxonomy" id="1719132"/>
    <lineage>
        <taxon>Bacteria</taxon>
        <taxon>Bacillati</taxon>
        <taxon>Actinomycetota</taxon>
        <taxon>Actinomycetes</taxon>
        <taxon>Mycobacteriales</taxon>
        <taxon>Mycobacteriaceae</taxon>
        <taxon>Mycobacterium</taxon>
    </lineage>
</organism>
<evidence type="ECO:0000313" key="2">
    <source>
        <dbReference type="Proteomes" id="UP000510682"/>
    </source>
</evidence>
<dbReference type="RefSeq" id="WP_180916293.1">
    <property type="nucleotide sequence ID" value="NZ_CP059165.1"/>
</dbReference>
<accession>A0A7D6HUF9</accession>
<gene>
    <name evidence="1" type="ORF">H0P51_01345</name>
</gene>
<keyword evidence="2" id="KW-1185">Reference proteome</keyword>
<dbReference type="KEGG" id="mgor:H0P51_01345"/>